<gene>
    <name evidence="2" type="ORF">BSL78_28862</name>
</gene>
<evidence type="ECO:0000313" key="2">
    <source>
        <dbReference type="EMBL" id="PIK34315.1"/>
    </source>
</evidence>
<proteinExistence type="predicted"/>
<feature type="compositionally biased region" description="Acidic residues" evidence="1">
    <location>
        <begin position="161"/>
        <end position="171"/>
    </location>
</feature>
<comment type="caution">
    <text evidence="2">The sequence shown here is derived from an EMBL/GenBank/DDBJ whole genome shotgun (WGS) entry which is preliminary data.</text>
</comment>
<protein>
    <submittedName>
        <fullName evidence="2">Uncharacterized protein</fullName>
    </submittedName>
</protein>
<feature type="compositionally biased region" description="Basic and acidic residues" evidence="1">
    <location>
        <begin position="185"/>
        <end position="202"/>
    </location>
</feature>
<dbReference type="OrthoDB" id="2274644at2759"/>
<dbReference type="STRING" id="307972.A0A2G8JF11"/>
<reference evidence="2 3" key="1">
    <citation type="journal article" date="2017" name="PLoS Biol.">
        <title>The sea cucumber genome provides insights into morphological evolution and visceral regeneration.</title>
        <authorList>
            <person name="Zhang X."/>
            <person name="Sun L."/>
            <person name="Yuan J."/>
            <person name="Sun Y."/>
            <person name="Gao Y."/>
            <person name="Zhang L."/>
            <person name="Li S."/>
            <person name="Dai H."/>
            <person name="Hamel J.F."/>
            <person name="Liu C."/>
            <person name="Yu Y."/>
            <person name="Liu S."/>
            <person name="Lin W."/>
            <person name="Guo K."/>
            <person name="Jin S."/>
            <person name="Xu P."/>
            <person name="Storey K.B."/>
            <person name="Huan P."/>
            <person name="Zhang T."/>
            <person name="Zhou Y."/>
            <person name="Zhang J."/>
            <person name="Lin C."/>
            <person name="Li X."/>
            <person name="Xing L."/>
            <person name="Huo D."/>
            <person name="Sun M."/>
            <person name="Wang L."/>
            <person name="Mercier A."/>
            <person name="Li F."/>
            <person name="Yang H."/>
            <person name="Xiang J."/>
        </authorList>
    </citation>
    <scope>NUCLEOTIDE SEQUENCE [LARGE SCALE GENOMIC DNA]</scope>
    <source>
        <strain evidence="2">Shaxun</strain>
        <tissue evidence="2">Muscle</tissue>
    </source>
</reference>
<dbReference type="AlphaFoldDB" id="A0A2G8JF11"/>
<keyword evidence="3" id="KW-1185">Reference proteome</keyword>
<dbReference type="Proteomes" id="UP000230750">
    <property type="component" value="Unassembled WGS sequence"/>
</dbReference>
<name>A0A2G8JF11_STIJA</name>
<evidence type="ECO:0000256" key="1">
    <source>
        <dbReference type="SAM" id="MobiDB-lite"/>
    </source>
</evidence>
<sequence>MVILFLQTEGIIPTIEELREAAGCEEQLIIDGWDCSLRLDCTLYRRRREDDKPGDKESSCYLQVLRLSESGKECCGCERGKTSLGDTDAVRSLHPREQVARPGNYRLEFPMKDEHLTEELSRIHVDPERLREAWAERITCVLLEVLRDTLTVSCEKVQADLAEETSDSEETTESKMEVDPEEQEPPTKRQRMQENENDKDGPTVDIKPVTYSCSLKHDIWVGRRKMRRTLQRSGSSSSSRLALEKLVTEKLIEETGNGQDRDETLTEFHLEVTREIKDNAFVRFAMIPSKEKQLLNYFITSWKVFFQK</sequence>
<feature type="region of interest" description="Disordered" evidence="1">
    <location>
        <begin position="161"/>
        <end position="207"/>
    </location>
</feature>
<accession>A0A2G8JF11</accession>
<organism evidence="2 3">
    <name type="scientific">Stichopus japonicus</name>
    <name type="common">Sea cucumber</name>
    <dbReference type="NCBI Taxonomy" id="307972"/>
    <lineage>
        <taxon>Eukaryota</taxon>
        <taxon>Metazoa</taxon>
        <taxon>Echinodermata</taxon>
        <taxon>Eleutherozoa</taxon>
        <taxon>Echinozoa</taxon>
        <taxon>Holothuroidea</taxon>
        <taxon>Aspidochirotacea</taxon>
        <taxon>Aspidochirotida</taxon>
        <taxon>Stichopodidae</taxon>
        <taxon>Apostichopus</taxon>
    </lineage>
</organism>
<evidence type="ECO:0000313" key="3">
    <source>
        <dbReference type="Proteomes" id="UP000230750"/>
    </source>
</evidence>
<dbReference type="EMBL" id="MRZV01002217">
    <property type="protein sequence ID" value="PIK34315.1"/>
    <property type="molecule type" value="Genomic_DNA"/>
</dbReference>